<proteinExistence type="predicted"/>
<feature type="transmembrane region" description="Helical" evidence="5">
    <location>
        <begin position="264"/>
        <end position="282"/>
    </location>
</feature>
<dbReference type="Gene3D" id="1.20.1530.20">
    <property type="match status" value="1"/>
</dbReference>
<evidence type="ECO:0000256" key="1">
    <source>
        <dbReference type="ARBA" id="ARBA00004141"/>
    </source>
</evidence>
<dbReference type="Proteomes" id="UP000184074">
    <property type="component" value="Unassembled WGS sequence"/>
</dbReference>
<dbReference type="OrthoDB" id="9806785at2"/>
<dbReference type="InterPro" id="IPR004710">
    <property type="entry name" value="Bilac:Na_transpt"/>
</dbReference>
<gene>
    <name evidence="6" type="ORF">SAMN05444003_0762</name>
</gene>
<feature type="transmembrane region" description="Helical" evidence="5">
    <location>
        <begin position="169"/>
        <end position="191"/>
    </location>
</feature>
<dbReference type="Pfam" id="PF01758">
    <property type="entry name" value="SBF"/>
    <property type="match status" value="1"/>
</dbReference>
<comment type="subcellular location">
    <subcellularLocation>
        <location evidence="1">Membrane</location>
        <topology evidence="1">Multi-pass membrane protein</topology>
    </subcellularLocation>
</comment>
<evidence type="ECO:0000313" key="6">
    <source>
        <dbReference type="EMBL" id="SHG75081.1"/>
    </source>
</evidence>
<feature type="transmembrane region" description="Helical" evidence="5">
    <location>
        <begin position="136"/>
        <end position="157"/>
    </location>
</feature>
<feature type="transmembrane region" description="Helical" evidence="5">
    <location>
        <begin position="197"/>
        <end position="223"/>
    </location>
</feature>
<dbReference type="InterPro" id="IPR038770">
    <property type="entry name" value="Na+/solute_symporter_sf"/>
</dbReference>
<evidence type="ECO:0000313" key="7">
    <source>
        <dbReference type="Proteomes" id="UP000184074"/>
    </source>
</evidence>
<feature type="transmembrane region" description="Helical" evidence="5">
    <location>
        <begin position="6"/>
        <end position="26"/>
    </location>
</feature>
<feature type="transmembrane region" description="Helical" evidence="5">
    <location>
        <begin position="94"/>
        <end position="116"/>
    </location>
</feature>
<name>A0A1M5MD00_9RHOB</name>
<keyword evidence="7" id="KW-1185">Reference proteome</keyword>
<dbReference type="GO" id="GO:0016020">
    <property type="term" value="C:membrane"/>
    <property type="evidence" value="ECO:0007669"/>
    <property type="project" value="UniProtKB-SubCell"/>
</dbReference>
<keyword evidence="2 5" id="KW-0812">Transmembrane</keyword>
<feature type="transmembrane region" description="Helical" evidence="5">
    <location>
        <begin position="67"/>
        <end position="87"/>
    </location>
</feature>
<dbReference type="EMBL" id="FQXB01000001">
    <property type="protein sequence ID" value="SHG75081.1"/>
    <property type="molecule type" value="Genomic_DNA"/>
</dbReference>
<feature type="transmembrane region" description="Helical" evidence="5">
    <location>
        <begin position="38"/>
        <end position="61"/>
    </location>
</feature>
<evidence type="ECO:0000256" key="2">
    <source>
        <dbReference type="ARBA" id="ARBA00022692"/>
    </source>
</evidence>
<accession>A0A1M5MD00</accession>
<dbReference type="PANTHER" id="PTHR10361">
    <property type="entry name" value="SODIUM-BILE ACID COTRANSPORTER"/>
    <property type="match status" value="1"/>
</dbReference>
<evidence type="ECO:0000256" key="3">
    <source>
        <dbReference type="ARBA" id="ARBA00022989"/>
    </source>
</evidence>
<dbReference type="AlphaFoldDB" id="A0A1M5MD00"/>
<protein>
    <submittedName>
        <fullName evidence="6">Bile acid:Na+ symporter, BASS family</fullName>
    </submittedName>
</protein>
<dbReference type="STRING" id="1508389.SAMN05444003_0762"/>
<sequence length="289" mass="30135">MDSLVSVFLPLSLAMIMFTLGIGLTVADFRRVVERGKVFLVGALCQVMLIPVIAYGVIMAFGITGEIAAGIMLLSFCPGGVTTNAVSKFANGDVALSVSLTAVVSLLSIVTVPFLVAWSVGHFMGAEAPEISVTSLAIAMVLITTLPVSLGMLIRGLRPAVADRIEPKLFIVTGILFVVIILAAIAANWGLFVTNFALLGGALITLNVVAMVAGLLIAALLGFTWKERKTISIEVGIQNGTLGITLAPLIIVSAGALPTLALPSAVYSVVMYATALPFVLWLRSRHDAG</sequence>
<evidence type="ECO:0000256" key="5">
    <source>
        <dbReference type="SAM" id="Phobius"/>
    </source>
</evidence>
<dbReference type="RefSeq" id="WP_072899421.1">
    <property type="nucleotide sequence ID" value="NZ_FQXB01000001.1"/>
</dbReference>
<feature type="transmembrane region" description="Helical" evidence="5">
    <location>
        <begin position="235"/>
        <end position="258"/>
    </location>
</feature>
<organism evidence="6 7">
    <name type="scientific">Cognatiyoonia sediminum</name>
    <dbReference type="NCBI Taxonomy" id="1508389"/>
    <lineage>
        <taxon>Bacteria</taxon>
        <taxon>Pseudomonadati</taxon>
        <taxon>Pseudomonadota</taxon>
        <taxon>Alphaproteobacteria</taxon>
        <taxon>Rhodobacterales</taxon>
        <taxon>Paracoccaceae</taxon>
        <taxon>Cognatiyoonia</taxon>
    </lineage>
</organism>
<dbReference type="InterPro" id="IPR002657">
    <property type="entry name" value="BilAc:Na_symport/Acr3"/>
</dbReference>
<dbReference type="PANTHER" id="PTHR10361:SF24">
    <property type="entry name" value="P3 PROTEIN"/>
    <property type="match status" value="1"/>
</dbReference>
<reference evidence="6 7" key="1">
    <citation type="submission" date="2016-11" db="EMBL/GenBank/DDBJ databases">
        <authorList>
            <person name="Jaros S."/>
            <person name="Januszkiewicz K."/>
            <person name="Wedrychowicz H."/>
        </authorList>
    </citation>
    <scope>NUCLEOTIDE SEQUENCE [LARGE SCALE GENOMIC DNA]</scope>
    <source>
        <strain evidence="6 7">DSM 28715</strain>
    </source>
</reference>
<evidence type="ECO:0000256" key="4">
    <source>
        <dbReference type="ARBA" id="ARBA00023136"/>
    </source>
</evidence>
<keyword evidence="4 5" id="KW-0472">Membrane</keyword>
<keyword evidence="3 5" id="KW-1133">Transmembrane helix</keyword>